<sequence length="132" mass="15297">MTKYDLSTCAGFRLAMKNTSSPPHQKKHRDFYHIGNGTRHLYDGQLGGFEAWHGKIMGYEPKVGFREEFIRDGNQFAARMTSIMGLSVQETLDECFFCAVLDGKSWRLPRRRKEQPGAQLEGTRYMGLMERW</sequence>
<dbReference type="OrthoDB" id="2947043at2759"/>
<protein>
    <submittedName>
        <fullName evidence="1">Uncharacterized protein</fullName>
    </submittedName>
</protein>
<accession>A0A9P4WMI9</accession>
<proteinExistence type="predicted"/>
<organism evidence="1 2">
    <name type="scientific">Didymella heteroderae</name>
    <dbReference type="NCBI Taxonomy" id="1769908"/>
    <lineage>
        <taxon>Eukaryota</taxon>
        <taxon>Fungi</taxon>
        <taxon>Dikarya</taxon>
        <taxon>Ascomycota</taxon>
        <taxon>Pezizomycotina</taxon>
        <taxon>Dothideomycetes</taxon>
        <taxon>Pleosporomycetidae</taxon>
        <taxon>Pleosporales</taxon>
        <taxon>Pleosporineae</taxon>
        <taxon>Didymellaceae</taxon>
        <taxon>Didymella</taxon>
    </lineage>
</organism>
<evidence type="ECO:0000313" key="2">
    <source>
        <dbReference type="Proteomes" id="UP000758155"/>
    </source>
</evidence>
<reference evidence="1" key="1">
    <citation type="submission" date="2019-04" db="EMBL/GenBank/DDBJ databases">
        <title>Sequencing of skin fungus with MAO and IRED activity.</title>
        <authorList>
            <person name="Marsaioli A.J."/>
            <person name="Bonatto J.M.C."/>
            <person name="Reis Junior O."/>
        </authorList>
    </citation>
    <scope>NUCLEOTIDE SEQUENCE</scope>
    <source>
        <strain evidence="1">28M1</strain>
    </source>
</reference>
<gene>
    <name evidence="1" type="ORF">E8E12_004610</name>
</gene>
<dbReference type="AlphaFoldDB" id="A0A9P4WMI9"/>
<evidence type="ECO:0000313" key="1">
    <source>
        <dbReference type="EMBL" id="KAF3036553.1"/>
    </source>
</evidence>
<keyword evidence="2" id="KW-1185">Reference proteome</keyword>
<name>A0A9P4WMI9_9PLEO</name>
<comment type="caution">
    <text evidence="1">The sequence shown here is derived from an EMBL/GenBank/DDBJ whole genome shotgun (WGS) entry which is preliminary data.</text>
</comment>
<dbReference type="EMBL" id="SWKV01000049">
    <property type="protein sequence ID" value="KAF3036553.1"/>
    <property type="molecule type" value="Genomic_DNA"/>
</dbReference>
<dbReference type="Proteomes" id="UP000758155">
    <property type="component" value="Unassembled WGS sequence"/>
</dbReference>